<evidence type="ECO:0000313" key="5">
    <source>
        <dbReference type="Proteomes" id="UP000294726"/>
    </source>
</evidence>
<dbReference type="GO" id="GO:0016787">
    <property type="term" value="F:hydrolase activity"/>
    <property type="evidence" value="ECO:0007669"/>
    <property type="project" value="UniProtKB-KW"/>
</dbReference>
<dbReference type="EMBL" id="LR031358">
    <property type="protein sequence ID" value="VDB97017.1"/>
    <property type="molecule type" value="Genomic_DNA"/>
</dbReference>
<dbReference type="Gene3D" id="3.40.710.10">
    <property type="entry name" value="DD-peptidase/beta-lactamase superfamily"/>
    <property type="match status" value="1"/>
</dbReference>
<proteinExistence type="predicted"/>
<sequence>MYLSSKAEVIIKKIIGLYPESTLSIGTFYQEKLSWRVYGKNCRLNKEKLQNYEIGSLTKVFTAFYFIELFKEKVVTSQTKINEVVSDLPTKNYPTIGELLTHQSGYGYLIPLKLSDLIGIIKHKGICRYNPYESNMCADNVRKILIEKKIPTHRRRVYSNFGYAVLGLILSELEAKNYEECINAFSKKKLGLNHTNFGNADLLPGYFRNKNYGNWQWLDCENNLGKATGGLRSNVVDMLKFSSKILAESTFLKQAESFSLMGMFKSRDGIWMKIGQTGTQLSVMMIDTENSSSAVVLVNRLNKYSVSLARELLLRAFEE</sequence>
<evidence type="ECO:0000313" key="4">
    <source>
        <dbReference type="Proteomes" id="UP000181728"/>
    </source>
</evidence>
<reference evidence="3 5" key="2">
    <citation type="submission" date="2018-08" db="EMBL/GenBank/DDBJ databases">
        <authorList>
            <person name="Lorentzen P. G. S. M."/>
        </authorList>
    </citation>
    <scope>NUCLEOTIDE SEQUENCE [LARGE SCALE GENOMIC DNA]</scope>
    <source>
        <strain evidence="3 5">CRBO_1381</strain>
    </source>
</reference>
<organism evidence="2 4">
    <name type="scientific">Oenococcus oeni</name>
    <name type="common">Leuconostoc oenos</name>
    <dbReference type="NCBI Taxonomy" id="1247"/>
    <lineage>
        <taxon>Bacteria</taxon>
        <taxon>Bacillati</taxon>
        <taxon>Bacillota</taxon>
        <taxon>Bacilli</taxon>
        <taxon>Lactobacillales</taxon>
        <taxon>Lactobacillaceae</taxon>
        <taxon>Oenococcus</taxon>
    </lineage>
</organism>
<dbReference type="RefSeq" id="WP_032818749.1">
    <property type="nucleotide sequence ID" value="NZ_LR031358.1"/>
</dbReference>
<gene>
    <name evidence="2" type="ORF">ATX59_00470</name>
    <name evidence="3" type="ORF">OENI_0094</name>
</gene>
<dbReference type="AlphaFoldDB" id="A0A483BYD7"/>
<dbReference type="PANTHER" id="PTHR46825">
    <property type="entry name" value="D-ALANYL-D-ALANINE-CARBOXYPEPTIDASE/ENDOPEPTIDASE AMPH"/>
    <property type="match status" value="1"/>
</dbReference>
<name>A0A483BYD7_OENOE</name>
<dbReference type="PANTHER" id="PTHR46825:SF9">
    <property type="entry name" value="BETA-LACTAMASE-RELATED DOMAIN-CONTAINING PROTEIN"/>
    <property type="match status" value="1"/>
</dbReference>
<reference evidence="2 4" key="1">
    <citation type="journal article" date="2016" name="BMC Genomics">
        <title>Consensus pan-genome assembly of the specialised wine bacterium Oenococcus oeni.</title>
        <authorList>
            <person name="Sternes P.R."/>
            <person name="Borneman A.R."/>
        </authorList>
    </citation>
    <scope>NUCLEOTIDE SEQUENCE [LARGE SCALE GENOMIC DNA]</scope>
    <source>
        <strain evidence="2 4">AWRIB661</strain>
    </source>
</reference>
<feature type="domain" description="Beta-lactamase-related" evidence="1">
    <location>
        <begin position="52"/>
        <end position="307"/>
    </location>
</feature>
<dbReference type="InterPro" id="IPR001466">
    <property type="entry name" value="Beta-lactam-related"/>
</dbReference>
<dbReference type="InterPro" id="IPR012338">
    <property type="entry name" value="Beta-lactam/transpept-like"/>
</dbReference>
<keyword evidence="2" id="KW-0378">Hydrolase</keyword>
<dbReference type="Pfam" id="PF00144">
    <property type="entry name" value="Beta-lactamase"/>
    <property type="match status" value="1"/>
</dbReference>
<accession>A0A483BYD7</accession>
<dbReference type="EMBL" id="MLOK01000007">
    <property type="protein sequence ID" value="OIM22189.1"/>
    <property type="molecule type" value="Genomic_DNA"/>
</dbReference>
<dbReference type="Proteomes" id="UP000181728">
    <property type="component" value="Unassembled WGS sequence"/>
</dbReference>
<dbReference type="Proteomes" id="UP000294726">
    <property type="component" value="Chromosome"/>
</dbReference>
<evidence type="ECO:0000313" key="3">
    <source>
        <dbReference type="EMBL" id="VDB97017.1"/>
    </source>
</evidence>
<dbReference type="SUPFAM" id="SSF56601">
    <property type="entry name" value="beta-lactamase/transpeptidase-like"/>
    <property type="match status" value="1"/>
</dbReference>
<evidence type="ECO:0000259" key="1">
    <source>
        <dbReference type="Pfam" id="PF00144"/>
    </source>
</evidence>
<dbReference type="InterPro" id="IPR050491">
    <property type="entry name" value="AmpC-like"/>
</dbReference>
<protein>
    <submittedName>
        <fullName evidence="2">Serine hydrolase</fullName>
    </submittedName>
</protein>
<evidence type="ECO:0000313" key="2">
    <source>
        <dbReference type="EMBL" id="OIM22189.1"/>
    </source>
</evidence>